<dbReference type="PROSITE" id="PS00892">
    <property type="entry name" value="HIT_1"/>
    <property type="match status" value="1"/>
</dbReference>
<protein>
    <submittedName>
        <fullName evidence="6">Adenosine 5'-monophosphoramidase</fullName>
    </submittedName>
</protein>
<dbReference type="OrthoDB" id="672793at2759"/>
<dbReference type="GO" id="GO:0009117">
    <property type="term" value="P:nucleotide metabolic process"/>
    <property type="evidence" value="ECO:0007669"/>
    <property type="project" value="TreeGrafter"/>
</dbReference>
<evidence type="ECO:0000259" key="5">
    <source>
        <dbReference type="PROSITE" id="PS51084"/>
    </source>
</evidence>
<evidence type="ECO:0000313" key="7">
    <source>
        <dbReference type="Proteomes" id="UP000186303"/>
    </source>
</evidence>
<feature type="compositionally biased region" description="Basic and acidic residues" evidence="4">
    <location>
        <begin position="121"/>
        <end position="132"/>
    </location>
</feature>
<feature type="region of interest" description="Disordered" evidence="4">
    <location>
        <begin position="116"/>
        <end position="138"/>
    </location>
</feature>
<accession>A0A1M8ABL1</accession>
<organism evidence="6 7">
    <name type="scientific">Malassezia sympodialis (strain ATCC 42132)</name>
    <name type="common">Atopic eczema-associated yeast</name>
    <dbReference type="NCBI Taxonomy" id="1230383"/>
    <lineage>
        <taxon>Eukaryota</taxon>
        <taxon>Fungi</taxon>
        <taxon>Dikarya</taxon>
        <taxon>Basidiomycota</taxon>
        <taxon>Ustilaginomycotina</taxon>
        <taxon>Malasseziomycetes</taxon>
        <taxon>Malasseziales</taxon>
        <taxon>Malasseziaceae</taxon>
        <taxon>Malassezia</taxon>
    </lineage>
</organism>
<feature type="short sequence motif" description="Histidine triad motif" evidence="2 3">
    <location>
        <begin position="96"/>
        <end position="100"/>
    </location>
</feature>
<dbReference type="PANTHER" id="PTHR46648:SF1">
    <property type="entry name" value="ADENOSINE 5'-MONOPHOSPHORAMIDASE HNT1"/>
    <property type="match status" value="1"/>
</dbReference>
<dbReference type="OMA" id="YRVVMNC"/>
<dbReference type="Pfam" id="PF01230">
    <property type="entry name" value="HIT"/>
    <property type="match status" value="1"/>
</dbReference>
<feature type="domain" description="HIT" evidence="5">
    <location>
        <begin position="8"/>
        <end position="111"/>
    </location>
</feature>
<dbReference type="SUPFAM" id="SSF54197">
    <property type="entry name" value="HIT-like"/>
    <property type="match status" value="1"/>
</dbReference>
<evidence type="ECO:0000256" key="2">
    <source>
        <dbReference type="PIRSR" id="PIRSR601310-3"/>
    </source>
</evidence>
<dbReference type="PROSITE" id="PS51084">
    <property type="entry name" value="HIT_2"/>
    <property type="match status" value="1"/>
</dbReference>
<gene>
    <name evidence="6" type="primary">HNT1</name>
    <name evidence="6" type="ORF">MSYG_3934</name>
</gene>
<dbReference type="Proteomes" id="UP000186303">
    <property type="component" value="Chromosome 7"/>
</dbReference>
<dbReference type="InterPro" id="IPR036265">
    <property type="entry name" value="HIT-like_sf"/>
</dbReference>
<dbReference type="InterPro" id="IPR011146">
    <property type="entry name" value="HIT-like"/>
</dbReference>
<reference evidence="7" key="1">
    <citation type="journal article" date="2017" name="Nucleic Acids Res.">
        <title>Proteogenomics produces comprehensive and highly accurate protein-coding gene annotation in a complete genome assembly of Malassezia sympodialis.</title>
        <authorList>
            <person name="Zhu Y."/>
            <person name="Engstroem P.G."/>
            <person name="Tellgren-Roth C."/>
            <person name="Baudo C.D."/>
            <person name="Kennell J.C."/>
            <person name="Sun S."/>
            <person name="Billmyre R.B."/>
            <person name="Schroeder M.S."/>
            <person name="Andersson A."/>
            <person name="Holm T."/>
            <person name="Sigurgeirsson B."/>
            <person name="Wu G."/>
            <person name="Sankaranarayanan S.R."/>
            <person name="Siddharthan R."/>
            <person name="Sanyal K."/>
            <person name="Lundeberg J."/>
            <person name="Nystedt B."/>
            <person name="Boekhout T."/>
            <person name="Dawson T.L. Jr."/>
            <person name="Heitman J."/>
            <person name="Scheynius A."/>
            <person name="Lehtioe J."/>
        </authorList>
    </citation>
    <scope>NUCLEOTIDE SEQUENCE [LARGE SCALE GENOMIC DNA]</scope>
    <source>
        <strain evidence="7">ATCC 42132</strain>
    </source>
</reference>
<evidence type="ECO:0000256" key="1">
    <source>
        <dbReference type="PIRSR" id="PIRSR601310-1"/>
    </source>
</evidence>
<dbReference type="STRING" id="1230383.A0A1M8ABL1"/>
<sequence>MSHDANCIFCKIVDGKIPSLKLVETEKSLAFVDIGPCAPGHSLIIPKYHAAKMHELPDDSLADILPVAKKVAIATGAAEYNVLQNNGRLAHQVVDHVHFHVIPKPSQEKGLVVGWPSTQPPKEELQKVHEKLMSQLPK</sequence>
<dbReference type="PANTHER" id="PTHR46648">
    <property type="entry name" value="HIT FAMILY PROTEIN 1"/>
    <property type="match status" value="1"/>
</dbReference>
<dbReference type="Gene3D" id="3.30.428.10">
    <property type="entry name" value="HIT-like"/>
    <property type="match status" value="1"/>
</dbReference>
<dbReference type="InterPro" id="IPR039384">
    <property type="entry name" value="HINT"/>
</dbReference>
<dbReference type="InterPro" id="IPR001310">
    <property type="entry name" value="Histidine_triad_HIT"/>
</dbReference>
<dbReference type="AlphaFoldDB" id="A0A1M8ABL1"/>
<proteinExistence type="predicted"/>
<evidence type="ECO:0000313" key="6">
    <source>
        <dbReference type="EMBL" id="SHO79584.1"/>
    </source>
</evidence>
<dbReference type="InterPro" id="IPR019808">
    <property type="entry name" value="Histidine_triad_CS"/>
</dbReference>
<dbReference type="CDD" id="cd01277">
    <property type="entry name" value="HINT_subgroup"/>
    <property type="match status" value="1"/>
</dbReference>
<evidence type="ECO:0000256" key="4">
    <source>
        <dbReference type="SAM" id="MobiDB-lite"/>
    </source>
</evidence>
<dbReference type="GO" id="GO:0003824">
    <property type="term" value="F:catalytic activity"/>
    <property type="evidence" value="ECO:0007669"/>
    <property type="project" value="InterPro"/>
</dbReference>
<keyword evidence="7" id="KW-1185">Reference proteome</keyword>
<dbReference type="VEuPathDB" id="FungiDB:MSYG_3934"/>
<dbReference type="EMBL" id="LT671827">
    <property type="protein sequence ID" value="SHO79584.1"/>
    <property type="molecule type" value="Genomic_DNA"/>
</dbReference>
<dbReference type="PRINTS" id="PR00332">
    <property type="entry name" value="HISTRIAD"/>
</dbReference>
<evidence type="ECO:0000256" key="3">
    <source>
        <dbReference type="PROSITE-ProRule" id="PRU00464"/>
    </source>
</evidence>
<name>A0A1M8ABL1_MALS4</name>
<feature type="active site" description="Tele-AMP-histidine intermediate" evidence="1">
    <location>
        <position position="98"/>
    </location>
</feature>